<feature type="compositionally biased region" description="Basic and acidic residues" evidence="1">
    <location>
        <begin position="317"/>
        <end position="335"/>
    </location>
</feature>
<feature type="compositionally biased region" description="Polar residues" evidence="1">
    <location>
        <begin position="248"/>
        <end position="265"/>
    </location>
</feature>
<dbReference type="RefSeq" id="WP_143166359.1">
    <property type="nucleotide sequence ID" value="NZ_FRCA01000009.1"/>
</dbReference>
<feature type="compositionally biased region" description="Basic and acidic residues" evidence="1">
    <location>
        <begin position="205"/>
        <end position="215"/>
    </location>
</feature>
<protein>
    <submittedName>
        <fullName evidence="2">Uncharacterized protein</fullName>
    </submittedName>
</protein>
<organism evidence="2 3">
    <name type="scientific">Halomonas cupida</name>
    <dbReference type="NCBI Taxonomy" id="44933"/>
    <lineage>
        <taxon>Bacteria</taxon>
        <taxon>Pseudomonadati</taxon>
        <taxon>Pseudomonadota</taxon>
        <taxon>Gammaproteobacteria</taxon>
        <taxon>Oceanospirillales</taxon>
        <taxon>Halomonadaceae</taxon>
        <taxon>Halomonas</taxon>
    </lineage>
</organism>
<evidence type="ECO:0000313" key="3">
    <source>
        <dbReference type="Proteomes" id="UP000184123"/>
    </source>
</evidence>
<feature type="compositionally biased region" description="Polar residues" evidence="1">
    <location>
        <begin position="34"/>
        <end position="48"/>
    </location>
</feature>
<feature type="compositionally biased region" description="Basic and acidic residues" evidence="1">
    <location>
        <begin position="289"/>
        <end position="309"/>
    </location>
</feature>
<dbReference type="EMBL" id="FRCA01000009">
    <property type="protein sequence ID" value="SHM52983.1"/>
    <property type="molecule type" value="Genomic_DNA"/>
</dbReference>
<feature type="compositionally biased region" description="Basic and acidic residues" evidence="1">
    <location>
        <begin position="223"/>
        <end position="241"/>
    </location>
</feature>
<accession>A0A1M7JJN5</accession>
<proteinExistence type="predicted"/>
<dbReference type="AlphaFoldDB" id="A0A1M7JJN5"/>
<name>A0A1M7JJN5_9GAMM</name>
<feature type="region of interest" description="Disordered" evidence="1">
    <location>
        <begin position="1"/>
        <end position="167"/>
    </location>
</feature>
<reference evidence="2 3" key="1">
    <citation type="submission" date="2016-11" db="EMBL/GenBank/DDBJ databases">
        <authorList>
            <person name="Jaros S."/>
            <person name="Januszkiewicz K."/>
            <person name="Wedrychowicz H."/>
        </authorList>
    </citation>
    <scope>NUCLEOTIDE SEQUENCE [LARGE SCALE GENOMIC DNA]</scope>
    <source>
        <strain evidence="2 3">DSM 4740</strain>
    </source>
</reference>
<evidence type="ECO:0000256" key="1">
    <source>
        <dbReference type="SAM" id="MobiDB-lite"/>
    </source>
</evidence>
<dbReference type="STRING" id="44933.SAMN05660971_03187"/>
<sequence>MSQRATTATAVEEPTHWPQRIEGIPDPDPKVSPNPDNQIINNTPNQTKPGIPDSTDKTEQPKTPDWSPETARSTQTGMHTPRRSTRSDEGGDETRNKLNNLQRESDKTNDKQGMRQTNKAFLAAARRPSNHPISGAIAPRRKTDAVHTDTAMNLNHPQPKPPTIAADNNKLTSAHAIHRQNIINSSLVNAPDTNHLESDNGDQPVIRHPDMRGPKEINPVPESQEHRRQQSHGEDGPDHEQILALPQPSITSPEALNERNQTQKNTIEELPAHPKSNHHHRPMQPSSNEEARDRLDDMMHPVRRNERRGATRHINKPNKDTRVATHVTPHPDRQHPRNTHKRLTRHSAEQQGGLSTRTNPQRTAQAPSQQSRNTQTRHRTARRGPTTPGSSTAPSTLPPEETRNASRRLKLMPNRGATRGRPSTNTRQKRSKEDKGNQPNHSRNKARETVPETQTHHNTMANEHVHNPQQRAGRKRAQTPNPEQKERHDNHSRPITAVMKRTGATRGSRIKRSES</sequence>
<feature type="compositionally biased region" description="Basic and acidic residues" evidence="1">
    <location>
        <begin position="103"/>
        <end position="113"/>
    </location>
</feature>
<dbReference type="OrthoDB" id="9801841at2"/>
<feature type="compositionally biased region" description="Basic and acidic residues" evidence="1">
    <location>
        <begin position="483"/>
        <end position="492"/>
    </location>
</feature>
<feature type="compositionally biased region" description="Basic and acidic residues" evidence="1">
    <location>
        <begin position="85"/>
        <end position="96"/>
    </location>
</feature>
<feature type="compositionally biased region" description="Polar residues" evidence="1">
    <location>
        <begin position="349"/>
        <end position="374"/>
    </location>
</feature>
<feature type="compositionally biased region" description="Basic residues" evidence="1">
    <location>
        <begin position="336"/>
        <end position="345"/>
    </location>
</feature>
<dbReference type="Proteomes" id="UP000184123">
    <property type="component" value="Unassembled WGS sequence"/>
</dbReference>
<feature type="compositionally biased region" description="Low complexity" evidence="1">
    <location>
        <begin position="385"/>
        <end position="399"/>
    </location>
</feature>
<gene>
    <name evidence="2" type="ORF">SAMN05660971_03187</name>
</gene>
<evidence type="ECO:0000313" key="2">
    <source>
        <dbReference type="EMBL" id="SHM52983.1"/>
    </source>
</evidence>
<feature type="region of interest" description="Disordered" evidence="1">
    <location>
        <begin position="190"/>
        <end position="515"/>
    </location>
</feature>
<feature type="compositionally biased region" description="Polar residues" evidence="1">
    <location>
        <begin position="451"/>
        <end position="461"/>
    </location>
</feature>